<evidence type="ECO:0000256" key="3">
    <source>
        <dbReference type="ARBA" id="ARBA00022538"/>
    </source>
</evidence>
<proteinExistence type="predicted"/>
<dbReference type="AlphaFoldDB" id="A0A932GP46"/>
<dbReference type="InterPro" id="IPR006036">
    <property type="entry name" value="K_uptake_TrkA"/>
</dbReference>
<evidence type="ECO:0000313" key="10">
    <source>
        <dbReference type="Proteomes" id="UP000741360"/>
    </source>
</evidence>
<dbReference type="InterPro" id="IPR003148">
    <property type="entry name" value="RCK_N"/>
</dbReference>
<dbReference type="Gene3D" id="3.40.50.720">
    <property type="entry name" value="NAD(P)-binding Rossmann-like Domain"/>
    <property type="match status" value="1"/>
</dbReference>
<dbReference type="InterPro" id="IPR036721">
    <property type="entry name" value="RCK_C_sf"/>
</dbReference>
<evidence type="ECO:0000256" key="6">
    <source>
        <dbReference type="ARBA" id="ARBA00023065"/>
    </source>
</evidence>
<evidence type="ECO:0000313" key="9">
    <source>
        <dbReference type="EMBL" id="MBI3014509.1"/>
    </source>
</evidence>
<dbReference type="Pfam" id="PF02254">
    <property type="entry name" value="TrkA_N"/>
    <property type="match status" value="1"/>
</dbReference>
<dbReference type="PANTHER" id="PTHR43833">
    <property type="entry name" value="POTASSIUM CHANNEL PROTEIN 2-RELATED-RELATED"/>
    <property type="match status" value="1"/>
</dbReference>
<dbReference type="InterPro" id="IPR006037">
    <property type="entry name" value="RCK_C"/>
</dbReference>
<gene>
    <name evidence="9" type="ORF">HYY65_05485</name>
</gene>
<organism evidence="9 10">
    <name type="scientific">Tectimicrobiota bacterium</name>
    <dbReference type="NCBI Taxonomy" id="2528274"/>
    <lineage>
        <taxon>Bacteria</taxon>
        <taxon>Pseudomonadati</taxon>
        <taxon>Nitrospinota/Tectimicrobiota group</taxon>
        <taxon>Candidatus Tectimicrobiota</taxon>
    </lineage>
</organism>
<feature type="domain" description="RCK N-terminal" evidence="7">
    <location>
        <begin position="1"/>
        <end position="118"/>
    </location>
</feature>
<keyword evidence="6" id="KW-0406">Ion transport</keyword>
<evidence type="ECO:0000259" key="8">
    <source>
        <dbReference type="PROSITE" id="PS51202"/>
    </source>
</evidence>
<keyword evidence="3" id="KW-0633">Potassium transport</keyword>
<dbReference type="GO" id="GO:0005886">
    <property type="term" value="C:plasma membrane"/>
    <property type="evidence" value="ECO:0007669"/>
    <property type="project" value="InterPro"/>
</dbReference>
<keyword evidence="2" id="KW-0813">Transport</keyword>
<dbReference type="InterPro" id="IPR036291">
    <property type="entry name" value="NAD(P)-bd_dom_sf"/>
</dbReference>
<feature type="domain" description="RCK C-terminal" evidence="8">
    <location>
        <begin position="138"/>
        <end position="219"/>
    </location>
</feature>
<keyword evidence="5" id="KW-0520">NAD</keyword>
<sequence length="221" mass="23924">MLALIVGGGRGGSYLAQDLQGQGYQVKVVDHRPEVVAKLRQEIEGEVICGDGCSPQVLEQVGVKKADLVVALTHNDEDNLVICRLAKHHFHVPRVIARDSNPRNEWLYTKSWGVDVAISQVHLTSKVIEEEIGLGELVTLLKLNRGEAALVELVLPETSPCRGKEIRDLNLPAEAVIVSVIRGGNLVIPRGDTRLEAGDEILAVSTVASEKDLKDILIGPA</sequence>
<evidence type="ECO:0000259" key="7">
    <source>
        <dbReference type="PROSITE" id="PS51201"/>
    </source>
</evidence>
<accession>A0A932GP46</accession>
<dbReference type="PROSITE" id="PS51202">
    <property type="entry name" value="RCK_C"/>
    <property type="match status" value="1"/>
</dbReference>
<dbReference type="Pfam" id="PF02080">
    <property type="entry name" value="TrkA_C"/>
    <property type="match status" value="1"/>
</dbReference>
<evidence type="ECO:0000256" key="5">
    <source>
        <dbReference type="ARBA" id="ARBA00023027"/>
    </source>
</evidence>
<evidence type="ECO:0000256" key="1">
    <source>
        <dbReference type="ARBA" id="ARBA00017378"/>
    </source>
</evidence>
<reference evidence="9" key="1">
    <citation type="submission" date="2020-07" db="EMBL/GenBank/DDBJ databases">
        <title>Huge and variable diversity of episymbiotic CPR bacteria and DPANN archaea in groundwater ecosystems.</title>
        <authorList>
            <person name="He C.Y."/>
            <person name="Keren R."/>
            <person name="Whittaker M."/>
            <person name="Farag I.F."/>
            <person name="Doudna J."/>
            <person name="Cate J.H.D."/>
            <person name="Banfield J.F."/>
        </authorList>
    </citation>
    <scope>NUCLEOTIDE SEQUENCE</scope>
    <source>
        <strain evidence="9">NC_groundwater_717_Ag_S-0.2um_59_8</strain>
    </source>
</reference>
<dbReference type="InterPro" id="IPR050721">
    <property type="entry name" value="Trk_Ktr_HKT_K-transport"/>
</dbReference>
<dbReference type="SUPFAM" id="SSF116726">
    <property type="entry name" value="TrkA C-terminal domain-like"/>
    <property type="match status" value="1"/>
</dbReference>
<evidence type="ECO:0000256" key="2">
    <source>
        <dbReference type="ARBA" id="ARBA00022448"/>
    </source>
</evidence>
<dbReference type="PANTHER" id="PTHR43833:SF5">
    <property type="entry name" value="TRK SYSTEM POTASSIUM UPTAKE PROTEIN TRKA"/>
    <property type="match status" value="1"/>
</dbReference>
<dbReference type="GO" id="GO:0015079">
    <property type="term" value="F:potassium ion transmembrane transporter activity"/>
    <property type="evidence" value="ECO:0007669"/>
    <property type="project" value="InterPro"/>
</dbReference>
<dbReference type="Proteomes" id="UP000741360">
    <property type="component" value="Unassembled WGS sequence"/>
</dbReference>
<evidence type="ECO:0000256" key="4">
    <source>
        <dbReference type="ARBA" id="ARBA00022958"/>
    </source>
</evidence>
<protein>
    <recommendedName>
        <fullName evidence="1">Trk system potassium uptake protein TrkA</fullName>
    </recommendedName>
</protein>
<comment type="caution">
    <text evidence="9">The sequence shown here is derived from an EMBL/GenBank/DDBJ whole genome shotgun (WGS) entry which is preliminary data.</text>
</comment>
<dbReference type="PROSITE" id="PS51201">
    <property type="entry name" value="RCK_N"/>
    <property type="match status" value="1"/>
</dbReference>
<name>A0A932GP46_UNCTE</name>
<dbReference type="SUPFAM" id="SSF51735">
    <property type="entry name" value="NAD(P)-binding Rossmann-fold domains"/>
    <property type="match status" value="1"/>
</dbReference>
<dbReference type="EMBL" id="JACPSX010000098">
    <property type="protein sequence ID" value="MBI3014509.1"/>
    <property type="molecule type" value="Genomic_DNA"/>
</dbReference>
<dbReference type="Gene3D" id="3.30.70.1450">
    <property type="entry name" value="Regulator of K+ conductance, C-terminal domain"/>
    <property type="match status" value="1"/>
</dbReference>
<keyword evidence="4" id="KW-0630">Potassium</keyword>
<dbReference type="PRINTS" id="PR00335">
    <property type="entry name" value="KUPTAKETRKA"/>
</dbReference>